<dbReference type="GO" id="GO:0003677">
    <property type="term" value="F:DNA binding"/>
    <property type="evidence" value="ECO:0007669"/>
    <property type="project" value="UniProtKB-KW"/>
</dbReference>
<dbReference type="InterPro" id="IPR038137">
    <property type="entry name" value="Excisionase-like_sf"/>
</dbReference>
<evidence type="ECO:0000313" key="2">
    <source>
        <dbReference type="Proteomes" id="UP000565262"/>
    </source>
</evidence>
<gene>
    <name evidence="1" type="ORF">H4O21_04285</name>
</gene>
<proteinExistence type="predicted"/>
<name>A0A839IM87_9GAMM</name>
<dbReference type="RefSeq" id="WP_182807620.1">
    <property type="nucleotide sequence ID" value="NZ_JACJFM010000004.1"/>
</dbReference>
<comment type="caution">
    <text evidence="1">The sequence shown here is derived from an EMBL/GenBank/DDBJ whole genome shotgun (WGS) entry which is preliminary data.</text>
</comment>
<dbReference type="InterPro" id="IPR009061">
    <property type="entry name" value="DNA-bd_dom_put_sf"/>
</dbReference>
<dbReference type="Gene3D" id="1.10.1660.20">
    <property type="match status" value="1"/>
</dbReference>
<organism evidence="1 2">
    <name type="scientific">Oceanospirillum sediminis</name>
    <dbReference type="NCBI Taxonomy" id="2760088"/>
    <lineage>
        <taxon>Bacteria</taxon>
        <taxon>Pseudomonadati</taxon>
        <taxon>Pseudomonadota</taxon>
        <taxon>Gammaproteobacteria</taxon>
        <taxon>Oceanospirillales</taxon>
        <taxon>Oceanospirillaceae</taxon>
        <taxon>Oceanospirillum</taxon>
    </lineage>
</organism>
<dbReference type="Proteomes" id="UP000565262">
    <property type="component" value="Unassembled WGS sequence"/>
</dbReference>
<keyword evidence="2" id="KW-1185">Reference proteome</keyword>
<reference evidence="1 2" key="1">
    <citation type="submission" date="2020-08" db="EMBL/GenBank/DDBJ databases">
        <title>Oceanospirillum sp. nov. isolated from marine sediment.</title>
        <authorList>
            <person name="Ji X."/>
        </authorList>
    </citation>
    <scope>NUCLEOTIDE SEQUENCE [LARGE SCALE GENOMIC DNA]</scope>
    <source>
        <strain evidence="1 2">D5</strain>
    </source>
</reference>
<protein>
    <submittedName>
        <fullName evidence="1">DNA-binding protein</fullName>
    </submittedName>
</protein>
<evidence type="ECO:0000313" key="1">
    <source>
        <dbReference type="EMBL" id="MBB1485830.1"/>
    </source>
</evidence>
<dbReference type="SUPFAM" id="SSF46955">
    <property type="entry name" value="Putative DNA-binding domain"/>
    <property type="match status" value="1"/>
</dbReference>
<sequence length="68" mass="7886">MIKRKLMPLHQWVEERFIGDPPTMCTLRRLCVNGELPAKKIGRKWYIDVEAEVNYTGDELADNVLKGV</sequence>
<dbReference type="EMBL" id="JACJFM010000004">
    <property type="protein sequence ID" value="MBB1485830.1"/>
    <property type="molecule type" value="Genomic_DNA"/>
</dbReference>
<dbReference type="AlphaFoldDB" id="A0A839IM87"/>
<accession>A0A839IM87</accession>
<keyword evidence="1" id="KW-0238">DNA-binding</keyword>